<organism evidence="1">
    <name type="scientific">marine metagenome</name>
    <dbReference type="NCBI Taxonomy" id="408172"/>
    <lineage>
        <taxon>unclassified sequences</taxon>
        <taxon>metagenomes</taxon>
        <taxon>ecological metagenomes</taxon>
    </lineage>
</organism>
<dbReference type="EMBL" id="UINC01131664">
    <property type="protein sequence ID" value="SVD13505.1"/>
    <property type="molecule type" value="Genomic_DNA"/>
</dbReference>
<protein>
    <submittedName>
        <fullName evidence="1">Uncharacterized protein</fullName>
    </submittedName>
</protein>
<proteinExistence type="predicted"/>
<gene>
    <name evidence="1" type="ORF">METZ01_LOCUS366359</name>
</gene>
<feature type="non-terminal residue" evidence="1">
    <location>
        <position position="1"/>
    </location>
</feature>
<dbReference type="AlphaFoldDB" id="A0A382SVN2"/>
<reference evidence="1" key="1">
    <citation type="submission" date="2018-05" db="EMBL/GenBank/DDBJ databases">
        <authorList>
            <person name="Lanie J.A."/>
            <person name="Ng W.-L."/>
            <person name="Kazmierczak K.M."/>
            <person name="Andrzejewski T.M."/>
            <person name="Davidsen T.M."/>
            <person name="Wayne K.J."/>
            <person name="Tettelin H."/>
            <person name="Glass J.I."/>
            <person name="Rusch D."/>
            <person name="Podicherti R."/>
            <person name="Tsui H.-C.T."/>
            <person name="Winkler M.E."/>
        </authorList>
    </citation>
    <scope>NUCLEOTIDE SEQUENCE</scope>
</reference>
<evidence type="ECO:0000313" key="1">
    <source>
        <dbReference type="EMBL" id="SVD13505.1"/>
    </source>
</evidence>
<accession>A0A382SVN2</accession>
<name>A0A382SVN2_9ZZZZ</name>
<sequence>SFSPSLTLFLTFSATSPASPHNPNAGYKILYLLGYRFIVATNS</sequence>